<accession>A0A4C1VNI9</accession>
<dbReference type="EMBL" id="BGZK01000386">
    <property type="protein sequence ID" value="GBP40686.1"/>
    <property type="molecule type" value="Genomic_DNA"/>
</dbReference>
<proteinExistence type="predicted"/>
<gene>
    <name evidence="1" type="ORF">EVAR_36422_1</name>
</gene>
<protein>
    <submittedName>
        <fullName evidence="1">Uncharacterized protein</fullName>
    </submittedName>
</protein>
<keyword evidence="2" id="KW-1185">Reference proteome</keyword>
<organism evidence="1 2">
    <name type="scientific">Eumeta variegata</name>
    <name type="common">Bagworm moth</name>
    <name type="synonym">Eumeta japonica</name>
    <dbReference type="NCBI Taxonomy" id="151549"/>
    <lineage>
        <taxon>Eukaryota</taxon>
        <taxon>Metazoa</taxon>
        <taxon>Ecdysozoa</taxon>
        <taxon>Arthropoda</taxon>
        <taxon>Hexapoda</taxon>
        <taxon>Insecta</taxon>
        <taxon>Pterygota</taxon>
        <taxon>Neoptera</taxon>
        <taxon>Endopterygota</taxon>
        <taxon>Lepidoptera</taxon>
        <taxon>Glossata</taxon>
        <taxon>Ditrysia</taxon>
        <taxon>Tineoidea</taxon>
        <taxon>Psychidae</taxon>
        <taxon>Oiketicinae</taxon>
        <taxon>Eumeta</taxon>
    </lineage>
</organism>
<name>A0A4C1VNI9_EUMVA</name>
<evidence type="ECO:0000313" key="1">
    <source>
        <dbReference type="EMBL" id="GBP40686.1"/>
    </source>
</evidence>
<reference evidence="1 2" key="1">
    <citation type="journal article" date="2019" name="Commun. Biol.">
        <title>The bagworm genome reveals a unique fibroin gene that provides high tensile strength.</title>
        <authorList>
            <person name="Kono N."/>
            <person name="Nakamura H."/>
            <person name="Ohtoshi R."/>
            <person name="Tomita M."/>
            <person name="Numata K."/>
            <person name="Arakawa K."/>
        </authorList>
    </citation>
    <scope>NUCLEOTIDE SEQUENCE [LARGE SCALE GENOMIC DNA]</scope>
</reference>
<dbReference type="Proteomes" id="UP000299102">
    <property type="component" value="Unassembled WGS sequence"/>
</dbReference>
<sequence>MTFEMTQIEPLAPYLWVVLINVTRMMRHLDGMRRGSDVGARHVLFTMAKRYLALSTLKMERRTRSSLKPYSTRALVAPTPSPLVE</sequence>
<comment type="caution">
    <text evidence="1">The sequence shown here is derived from an EMBL/GenBank/DDBJ whole genome shotgun (WGS) entry which is preliminary data.</text>
</comment>
<dbReference type="AlphaFoldDB" id="A0A4C1VNI9"/>
<evidence type="ECO:0000313" key="2">
    <source>
        <dbReference type="Proteomes" id="UP000299102"/>
    </source>
</evidence>